<proteinExistence type="predicted"/>
<feature type="domain" description="Peptidase MA-like" evidence="1">
    <location>
        <begin position="97"/>
        <end position="288"/>
    </location>
</feature>
<dbReference type="InterPro" id="IPR039568">
    <property type="entry name" value="Peptidase_MA-like_dom"/>
</dbReference>
<sequence>MMSNRKQIRRLTWLALFLAGLALLTLTKGFHHVSAAARPVIYEGSEWLEGWRFRGNLQLETERFILHYPPSMEGEAKAILREAERVAEDFERMFDFRLKKPVPVYLFPDRETMQRRFSWPPDQSATGVYYAGGIYLLNPEEWMEEPLTDHRREEWQRRFHEEGPLYHEFAHLFLDAVTRGNVPRWYNEAFAQWVEYRTVGYEWRVPENRLDQNPIYSYPDLRDRFDHLSNKAMAYRQSFLFFSHQLDEKGWEAVRRLHRDLAKGFSFDKAWERAFDESVEQSFHRWQQASHTARFH</sequence>
<evidence type="ECO:0000313" key="3">
    <source>
        <dbReference type="Proteomes" id="UP000237797"/>
    </source>
</evidence>
<dbReference type="AlphaFoldDB" id="A0A2T0LI55"/>
<keyword evidence="3" id="KW-1185">Reference proteome</keyword>
<dbReference type="EMBL" id="PVNE01000003">
    <property type="protein sequence ID" value="PRX42103.1"/>
    <property type="molecule type" value="Genomic_DNA"/>
</dbReference>
<accession>A0A2T0LI55</accession>
<evidence type="ECO:0000259" key="1">
    <source>
        <dbReference type="Pfam" id="PF13485"/>
    </source>
</evidence>
<gene>
    <name evidence="2" type="ORF">CLV97_103118</name>
</gene>
<evidence type="ECO:0000313" key="2">
    <source>
        <dbReference type="EMBL" id="PRX42103.1"/>
    </source>
</evidence>
<organism evidence="2 3">
    <name type="scientific">Planifilum fimeticola</name>
    <dbReference type="NCBI Taxonomy" id="201975"/>
    <lineage>
        <taxon>Bacteria</taxon>
        <taxon>Bacillati</taxon>
        <taxon>Bacillota</taxon>
        <taxon>Bacilli</taxon>
        <taxon>Bacillales</taxon>
        <taxon>Thermoactinomycetaceae</taxon>
        <taxon>Planifilum</taxon>
    </lineage>
</organism>
<dbReference type="Pfam" id="PF13485">
    <property type="entry name" value="Peptidase_MA_2"/>
    <property type="match status" value="1"/>
</dbReference>
<reference evidence="2 3" key="1">
    <citation type="submission" date="2018-03" db="EMBL/GenBank/DDBJ databases">
        <title>Genomic Encyclopedia of Archaeal and Bacterial Type Strains, Phase II (KMG-II): from individual species to whole genera.</title>
        <authorList>
            <person name="Goeker M."/>
        </authorList>
    </citation>
    <scope>NUCLEOTIDE SEQUENCE [LARGE SCALE GENOMIC DNA]</scope>
    <source>
        <strain evidence="2 3">DSM 44946</strain>
    </source>
</reference>
<dbReference type="Proteomes" id="UP000237797">
    <property type="component" value="Unassembled WGS sequence"/>
</dbReference>
<comment type="caution">
    <text evidence="2">The sequence shown here is derived from an EMBL/GenBank/DDBJ whole genome shotgun (WGS) entry which is preliminary data.</text>
</comment>
<name>A0A2T0LI55_9BACL</name>
<protein>
    <recommendedName>
        <fullName evidence="1">Peptidase MA-like domain-containing protein</fullName>
    </recommendedName>
</protein>